<reference evidence="3 4" key="1">
    <citation type="journal article" date="2014" name="PLoS Genet.">
        <title>Phylogenetically driven sequencing of extremely halophilic archaea reveals strategies for static and dynamic osmo-response.</title>
        <authorList>
            <person name="Becker E.A."/>
            <person name="Seitzer P.M."/>
            <person name="Tritt A."/>
            <person name="Larsen D."/>
            <person name="Krusor M."/>
            <person name="Yao A.I."/>
            <person name="Wu D."/>
            <person name="Madern D."/>
            <person name="Eisen J.A."/>
            <person name="Darling A.E."/>
            <person name="Facciotti M.T."/>
        </authorList>
    </citation>
    <scope>NUCLEOTIDE SEQUENCE [LARGE SCALE GENOMIC DNA]</scope>
    <source>
        <strain evidence="3 4">JCM 10989</strain>
    </source>
</reference>
<name>L9ZMF1_9EURY</name>
<gene>
    <name evidence="3" type="ORF">C483_17413</name>
</gene>
<proteinExistence type="predicted"/>
<feature type="region of interest" description="Disordered" evidence="1">
    <location>
        <begin position="1"/>
        <end position="31"/>
    </location>
</feature>
<keyword evidence="2" id="KW-0812">Transmembrane</keyword>
<dbReference type="OrthoDB" id="377860at2157"/>
<dbReference type="RefSeq" id="WP_006654617.1">
    <property type="nucleotide sequence ID" value="NZ_AOIM01000041.1"/>
</dbReference>
<organism evidence="3 4">
    <name type="scientific">Natrialba hulunbeirensis JCM 10989</name>
    <dbReference type="NCBI Taxonomy" id="1227493"/>
    <lineage>
        <taxon>Archaea</taxon>
        <taxon>Methanobacteriati</taxon>
        <taxon>Methanobacteriota</taxon>
        <taxon>Stenosarchaea group</taxon>
        <taxon>Halobacteria</taxon>
        <taxon>Halobacteriales</taxon>
        <taxon>Natrialbaceae</taxon>
        <taxon>Natrialba</taxon>
    </lineage>
</organism>
<sequence>MSQHERTRSDSAADTDAPAREQQPPPDQRRGSRFDIGAWLLSTAVQTIVVLVGLAVVLFALGQATGVDLLGAVGGALLTHTGQWLAVAFIALLVLGMALRAMRYTRPRW</sequence>
<feature type="transmembrane region" description="Helical" evidence="2">
    <location>
        <begin position="81"/>
        <end position="99"/>
    </location>
</feature>
<dbReference type="EMBL" id="AOIM01000041">
    <property type="protein sequence ID" value="ELY87700.1"/>
    <property type="molecule type" value="Genomic_DNA"/>
</dbReference>
<evidence type="ECO:0000256" key="2">
    <source>
        <dbReference type="SAM" id="Phobius"/>
    </source>
</evidence>
<feature type="transmembrane region" description="Helical" evidence="2">
    <location>
        <begin position="38"/>
        <end position="61"/>
    </location>
</feature>
<keyword evidence="2" id="KW-1133">Transmembrane helix</keyword>
<keyword evidence="4" id="KW-1185">Reference proteome</keyword>
<evidence type="ECO:0000313" key="3">
    <source>
        <dbReference type="EMBL" id="ELY87700.1"/>
    </source>
</evidence>
<keyword evidence="2" id="KW-0472">Membrane</keyword>
<evidence type="ECO:0000256" key="1">
    <source>
        <dbReference type="SAM" id="MobiDB-lite"/>
    </source>
</evidence>
<dbReference type="PATRIC" id="fig|1227493.4.peg.3502"/>
<accession>L9ZMF1</accession>
<feature type="compositionally biased region" description="Basic and acidic residues" evidence="1">
    <location>
        <begin position="1"/>
        <end position="11"/>
    </location>
</feature>
<evidence type="ECO:0000313" key="4">
    <source>
        <dbReference type="Proteomes" id="UP000011519"/>
    </source>
</evidence>
<comment type="caution">
    <text evidence="3">The sequence shown here is derived from an EMBL/GenBank/DDBJ whole genome shotgun (WGS) entry which is preliminary data.</text>
</comment>
<dbReference type="Proteomes" id="UP000011519">
    <property type="component" value="Unassembled WGS sequence"/>
</dbReference>
<dbReference type="AlphaFoldDB" id="L9ZMF1"/>
<protein>
    <submittedName>
        <fullName evidence="3">Uncharacterized protein</fullName>
    </submittedName>
</protein>